<dbReference type="PANTHER" id="PTHR46599">
    <property type="entry name" value="PIGGYBAC TRANSPOSABLE ELEMENT-DERIVED PROTEIN 4"/>
    <property type="match status" value="1"/>
</dbReference>
<dbReference type="PANTHER" id="PTHR46599:SF2">
    <property type="entry name" value="PIGGYBAC TRANSPOSABLE ELEMENT-DERIVED PROTEIN 4-LIKE"/>
    <property type="match status" value="1"/>
</dbReference>
<feature type="domain" description="PiggyBac transposable element-derived protein" evidence="1">
    <location>
        <begin position="1"/>
        <end position="103"/>
    </location>
</feature>
<sequence>MKRCLHLHEHVAIDESMIRFKGRSSLKQYMPKKPIKRGFKVWVLADETEYTWKFDIYTEKSQDGVQKNLSSSVVKNLCKDLVGKGHKIYFDNYFNSIELLTWLKIIN</sequence>
<organism evidence="2 3">
    <name type="scientific">Rhamnusium bicolor</name>
    <dbReference type="NCBI Taxonomy" id="1586634"/>
    <lineage>
        <taxon>Eukaryota</taxon>
        <taxon>Metazoa</taxon>
        <taxon>Ecdysozoa</taxon>
        <taxon>Arthropoda</taxon>
        <taxon>Hexapoda</taxon>
        <taxon>Insecta</taxon>
        <taxon>Pterygota</taxon>
        <taxon>Neoptera</taxon>
        <taxon>Endopterygota</taxon>
        <taxon>Coleoptera</taxon>
        <taxon>Polyphaga</taxon>
        <taxon>Cucujiformia</taxon>
        <taxon>Chrysomeloidea</taxon>
        <taxon>Cerambycidae</taxon>
        <taxon>Lepturinae</taxon>
        <taxon>Rhagiini</taxon>
        <taxon>Rhamnusium</taxon>
    </lineage>
</organism>
<evidence type="ECO:0000313" key="3">
    <source>
        <dbReference type="Proteomes" id="UP001162156"/>
    </source>
</evidence>
<dbReference type="Proteomes" id="UP001162156">
    <property type="component" value="Unassembled WGS sequence"/>
</dbReference>
<reference evidence="2" key="1">
    <citation type="journal article" date="2023" name="Insect Mol. Biol.">
        <title>Genome sequencing provides insights into the evolution of gene families encoding plant cell wall-degrading enzymes in longhorned beetles.</title>
        <authorList>
            <person name="Shin N.R."/>
            <person name="Okamura Y."/>
            <person name="Kirsch R."/>
            <person name="Pauchet Y."/>
        </authorList>
    </citation>
    <scope>NUCLEOTIDE SEQUENCE</scope>
    <source>
        <strain evidence="2">RBIC_L_NR</strain>
    </source>
</reference>
<comment type="caution">
    <text evidence="2">The sequence shown here is derived from an EMBL/GenBank/DDBJ whole genome shotgun (WGS) entry which is preliminary data.</text>
</comment>
<gene>
    <name evidence="2" type="ORF">NQ314_002936</name>
</gene>
<evidence type="ECO:0000313" key="2">
    <source>
        <dbReference type="EMBL" id="KAJ8967366.1"/>
    </source>
</evidence>
<dbReference type="InterPro" id="IPR029526">
    <property type="entry name" value="PGBD"/>
</dbReference>
<protein>
    <recommendedName>
        <fullName evidence="1">PiggyBac transposable element-derived protein domain-containing protein</fullName>
    </recommendedName>
</protein>
<name>A0AAV8ZNP9_9CUCU</name>
<dbReference type="AlphaFoldDB" id="A0AAV8ZNP9"/>
<proteinExistence type="predicted"/>
<evidence type="ECO:0000259" key="1">
    <source>
        <dbReference type="Pfam" id="PF13843"/>
    </source>
</evidence>
<accession>A0AAV8ZNP9</accession>
<dbReference type="Pfam" id="PF13843">
    <property type="entry name" value="DDE_Tnp_1_7"/>
    <property type="match status" value="1"/>
</dbReference>
<keyword evidence="3" id="KW-1185">Reference proteome</keyword>
<dbReference type="EMBL" id="JANEYF010000859">
    <property type="protein sequence ID" value="KAJ8967366.1"/>
    <property type="molecule type" value="Genomic_DNA"/>
</dbReference>